<feature type="non-terminal residue" evidence="1">
    <location>
        <position position="104"/>
    </location>
</feature>
<accession>A0A821CIP6</accession>
<comment type="caution">
    <text evidence="1">The sequence shown here is derived from an EMBL/GenBank/DDBJ whole genome shotgun (WGS) entry which is preliminary data.</text>
</comment>
<keyword evidence="2" id="KW-1185">Reference proteome</keyword>
<name>A0A821CIP6_9BILA</name>
<dbReference type="Proteomes" id="UP000663866">
    <property type="component" value="Unassembled WGS sequence"/>
</dbReference>
<gene>
    <name evidence="1" type="ORF">OVN521_LOCUS45528</name>
</gene>
<sequence>MSDRLTVFISFKNQTNGSSTGVIKILALLVVTINNRETVLDRHEVHFISALDNYKEKQKFYVVYSRPHQLRSNTHHYTVRFEAYQLNENESIEFLAVWIYPVPF</sequence>
<organism evidence="1 2">
    <name type="scientific">Rotaria magnacalcarata</name>
    <dbReference type="NCBI Taxonomy" id="392030"/>
    <lineage>
        <taxon>Eukaryota</taxon>
        <taxon>Metazoa</taxon>
        <taxon>Spiralia</taxon>
        <taxon>Gnathifera</taxon>
        <taxon>Rotifera</taxon>
        <taxon>Eurotatoria</taxon>
        <taxon>Bdelloidea</taxon>
        <taxon>Philodinida</taxon>
        <taxon>Philodinidae</taxon>
        <taxon>Rotaria</taxon>
    </lineage>
</organism>
<dbReference type="EMBL" id="CAJOBG010075161">
    <property type="protein sequence ID" value="CAF4610523.1"/>
    <property type="molecule type" value="Genomic_DNA"/>
</dbReference>
<evidence type="ECO:0000313" key="2">
    <source>
        <dbReference type="Proteomes" id="UP000663866"/>
    </source>
</evidence>
<feature type="non-terminal residue" evidence="1">
    <location>
        <position position="1"/>
    </location>
</feature>
<evidence type="ECO:0000313" key="1">
    <source>
        <dbReference type="EMBL" id="CAF4610523.1"/>
    </source>
</evidence>
<proteinExistence type="predicted"/>
<protein>
    <submittedName>
        <fullName evidence="1">Uncharacterized protein</fullName>
    </submittedName>
</protein>
<dbReference type="AlphaFoldDB" id="A0A821CIP6"/>
<reference evidence="1" key="1">
    <citation type="submission" date="2021-02" db="EMBL/GenBank/DDBJ databases">
        <authorList>
            <person name="Nowell W R."/>
        </authorList>
    </citation>
    <scope>NUCLEOTIDE SEQUENCE</scope>
</reference>